<protein>
    <submittedName>
        <fullName evidence="2">Uncharacterized protein</fullName>
    </submittedName>
</protein>
<dbReference type="RefSeq" id="WP_204656818.1">
    <property type="nucleotide sequence ID" value="NZ_CP056775.1"/>
</dbReference>
<feature type="chain" id="PRO_5045776774" evidence="1">
    <location>
        <begin position="22"/>
        <end position="105"/>
    </location>
</feature>
<organism evidence="2 3">
    <name type="scientific">Dyadobacter sandarakinus</name>
    <dbReference type="NCBI Taxonomy" id="2747268"/>
    <lineage>
        <taxon>Bacteria</taxon>
        <taxon>Pseudomonadati</taxon>
        <taxon>Bacteroidota</taxon>
        <taxon>Cytophagia</taxon>
        <taxon>Cytophagales</taxon>
        <taxon>Spirosomataceae</taxon>
        <taxon>Dyadobacter</taxon>
    </lineage>
</organism>
<feature type="signal peptide" evidence="1">
    <location>
        <begin position="1"/>
        <end position="21"/>
    </location>
</feature>
<gene>
    <name evidence="2" type="ORF">HWI92_15265</name>
</gene>
<dbReference type="EMBL" id="CP056775">
    <property type="protein sequence ID" value="QRR02167.1"/>
    <property type="molecule type" value="Genomic_DNA"/>
</dbReference>
<keyword evidence="1" id="KW-0732">Signal</keyword>
<evidence type="ECO:0000313" key="3">
    <source>
        <dbReference type="Proteomes" id="UP000612680"/>
    </source>
</evidence>
<keyword evidence="3" id="KW-1185">Reference proteome</keyword>
<reference evidence="2 3" key="1">
    <citation type="submission" date="2020-06" db="EMBL/GenBank/DDBJ databases">
        <title>Dyadobacter sandarakinus sp. nov., isolated from the soil of the Arctic Yellow River Station.</title>
        <authorList>
            <person name="Zhang Y."/>
            <person name="Peng F."/>
        </authorList>
    </citation>
    <scope>NUCLEOTIDE SEQUENCE [LARGE SCALE GENOMIC DNA]</scope>
    <source>
        <strain evidence="2 3">Q3-56</strain>
    </source>
</reference>
<sequence length="105" mass="12029">MNRFLFMLAAAWVTVSNPAVAQRGRPVRQPFPEQGFWVAHTSSGQQGTVVRYYANSITQVSEVHYSRTLNVSRLSARRFLNRRLKAELCRSSSCPREPPLYQMDP</sequence>
<dbReference type="Proteomes" id="UP000612680">
    <property type="component" value="Chromosome"/>
</dbReference>
<evidence type="ECO:0000256" key="1">
    <source>
        <dbReference type="SAM" id="SignalP"/>
    </source>
</evidence>
<proteinExistence type="predicted"/>
<name>A0ABX7I9G3_9BACT</name>
<evidence type="ECO:0000313" key="2">
    <source>
        <dbReference type="EMBL" id="QRR02167.1"/>
    </source>
</evidence>
<accession>A0ABX7I9G3</accession>